<dbReference type="Proteomes" id="UP000655588">
    <property type="component" value="Unassembled WGS sequence"/>
</dbReference>
<dbReference type="EMBL" id="WNWW01000221">
    <property type="protein sequence ID" value="KAF3428311.1"/>
    <property type="molecule type" value="Genomic_DNA"/>
</dbReference>
<evidence type="ECO:0000256" key="3">
    <source>
        <dbReference type="ARBA" id="ARBA00022692"/>
    </source>
</evidence>
<keyword evidence="5 8" id="KW-0472">Membrane</keyword>
<accession>A0A833S3T0</accession>
<dbReference type="AlphaFoldDB" id="A0A833S3T0"/>
<evidence type="ECO:0000313" key="11">
    <source>
        <dbReference type="Proteomes" id="UP000655588"/>
    </source>
</evidence>
<feature type="transmembrane region" description="Helical" evidence="8">
    <location>
        <begin position="456"/>
        <end position="476"/>
    </location>
</feature>
<evidence type="ECO:0000256" key="5">
    <source>
        <dbReference type="ARBA" id="ARBA00023136"/>
    </source>
</evidence>
<feature type="transmembrane region" description="Helical" evidence="8">
    <location>
        <begin position="488"/>
        <end position="510"/>
    </location>
</feature>
<keyword evidence="11" id="KW-1185">Reference proteome</keyword>
<organism evidence="10 11">
    <name type="scientific">Frieseomelitta varia</name>
    <dbReference type="NCBI Taxonomy" id="561572"/>
    <lineage>
        <taxon>Eukaryota</taxon>
        <taxon>Metazoa</taxon>
        <taxon>Ecdysozoa</taxon>
        <taxon>Arthropoda</taxon>
        <taxon>Hexapoda</taxon>
        <taxon>Insecta</taxon>
        <taxon>Pterygota</taxon>
        <taxon>Neoptera</taxon>
        <taxon>Endopterygota</taxon>
        <taxon>Hymenoptera</taxon>
        <taxon>Apocrita</taxon>
        <taxon>Aculeata</taxon>
        <taxon>Apoidea</taxon>
        <taxon>Anthophila</taxon>
        <taxon>Apidae</taxon>
        <taxon>Frieseomelitta</taxon>
    </lineage>
</organism>
<evidence type="ECO:0000313" key="10">
    <source>
        <dbReference type="EMBL" id="KAF3428311.1"/>
    </source>
</evidence>
<feature type="transmembrane region" description="Helical" evidence="8">
    <location>
        <begin position="672"/>
        <end position="692"/>
    </location>
</feature>
<keyword evidence="6" id="KW-0675">Receptor</keyword>
<comment type="subcellular location">
    <subcellularLocation>
        <location evidence="1">Cell membrane</location>
        <topology evidence="1">Multi-pass membrane protein</topology>
    </subcellularLocation>
</comment>
<sequence length="708" mass="83314">MSRMFPVMLLSLAILFRVVCELSLPNRANSDIIYSNIHPFLEKWAKTSHTKLLTVIFDDYDDHSAFDVPRGVLVRLNLSIKLVSLKHLISLNYKDVRHDYHTESCVLLLFSNVDHLRDILSSPYLTTFWHPENFYILQEQRRRVINLSEYEKFCKWAFEKLWSFRRVYKLLFLANDKTIRHDPFGYAARHIRHYFNTSCDWQCIKSHEDDFLLISERNATDISDMFVEDRRDFKLFPLKISIFETSTMIFHDGHFSGLDFNYLEEVCRMMNVTYVLIRSKDKFGWEEKGAFFGTIGHLVHGFADVSFNEFFVKGYSTRQLEFTTSITSDKLCVVVPKASPVPDCLVMVKIFTGKAWLLVFATHFVISMIYTILKNKRNRRIFAAIRQGGRAFFCCEYPVDTYFLEEIVPKTTEKALRDKVYGYSRLANGICLFRKKQNVWPIIKTKKDNSKRFNRAFLSFLKFGKYFSKVVFQLMQPFKLGQAWFPERLLLMCSLLLSLILNGIITSQLASSFSKRMYYEDIDSLEQLEESGLTILTDAKDVISDAFTDVTSPLIKRLNKRLEYANSTEVNRRLFETKDAGYLHRFSTLSLKYNENQRERLHVVKECPKEYILSIIMTKGSPYSGRINRIISRLNNGGFYGKWYQSMYHLQKRPEQVTNDTTLHRKITIRHLFIPFGILYVGLTMSIIVFIYEWQQNDVRQLVQQRSS</sequence>
<keyword evidence="4 8" id="KW-1133">Transmembrane helix</keyword>
<evidence type="ECO:0000256" key="1">
    <source>
        <dbReference type="ARBA" id="ARBA00004651"/>
    </source>
</evidence>
<evidence type="ECO:0008006" key="12">
    <source>
        <dbReference type="Google" id="ProtNLM"/>
    </source>
</evidence>
<protein>
    <recommendedName>
        <fullName evidence="12">Ionotropic receptor</fullName>
    </recommendedName>
</protein>
<evidence type="ECO:0000256" key="2">
    <source>
        <dbReference type="ARBA" id="ARBA00022475"/>
    </source>
</evidence>
<name>A0A833S3T0_9HYME</name>
<evidence type="ECO:0000256" key="4">
    <source>
        <dbReference type="ARBA" id="ARBA00022989"/>
    </source>
</evidence>
<dbReference type="OrthoDB" id="8195814at2759"/>
<dbReference type="PANTHER" id="PTHR42643:SF38">
    <property type="entry name" value="IONOTROPIC RECEPTOR 100A"/>
    <property type="match status" value="1"/>
</dbReference>
<reference evidence="10" key="1">
    <citation type="submission" date="2019-11" db="EMBL/GenBank/DDBJ databases">
        <title>The nuclear and mitochondrial genomes of Frieseomelitta varia - a highly eusocial stingless bee (Meliponini) with a permanently sterile worker caste.</title>
        <authorList>
            <person name="Freitas F.C.P."/>
            <person name="Lourenco A.P."/>
            <person name="Nunes F.M.F."/>
            <person name="Paschoal A.R."/>
            <person name="Abreu F.C.P."/>
            <person name="Barbin F.O."/>
            <person name="Bataglia L."/>
            <person name="Cardoso-Junior C.A.M."/>
            <person name="Cervoni M.S."/>
            <person name="Silva S.R."/>
            <person name="Dalarmi F."/>
            <person name="Del Lama M.A."/>
            <person name="Depintor T.S."/>
            <person name="Ferreira K.M."/>
            <person name="Goria P.S."/>
            <person name="Jaskot M.C."/>
            <person name="Lago D.C."/>
            <person name="Luna-Lucena D."/>
            <person name="Moda L.M."/>
            <person name="Nascimento L."/>
            <person name="Pedrino M."/>
            <person name="Rabico F.O."/>
            <person name="Sanches F.C."/>
            <person name="Santos D.E."/>
            <person name="Santos C.G."/>
            <person name="Vieira J."/>
            <person name="Lopes T.F."/>
            <person name="Barchuk A.R."/>
            <person name="Hartfelder K."/>
            <person name="Simoes Z.L.P."/>
            <person name="Bitondi M.M.G."/>
            <person name="Pinheiro D.G."/>
        </authorList>
    </citation>
    <scope>NUCLEOTIDE SEQUENCE</scope>
    <source>
        <strain evidence="10">USP_RPSP 00005682</strain>
        <tissue evidence="10">Whole individual</tissue>
    </source>
</reference>
<dbReference type="SUPFAM" id="SSF53850">
    <property type="entry name" value="Periplasmic binding protein-like II"/>
    <property type="match status" value="1"/>
</dbReference>
<keyword evidence="9" id="KW-0732">Signal</keyword>
<keyword evidence="7" id="KW-0325">Glycoprotein</keyword>
<feature type="signal peptide" evidence="9">
    <location>
        <begin position="1"/>
        <end position="20"/>
    </location>
</feature>
<keyword evidence="3 8" id="KW-0812">Transmembrane</keyword>
<evidence type="ECO:0000256" key="8">
    <source>
        <dbReference type="SAM" id="Phobius"/>
    </source>
</evidence>
<dbReference type="InterPro" id="IPR052192">
    <property type="entry name" value="Insect_Ionotropic_Sensory_Rcpt"/>
</dbReference>
<dbReference type="Gene3D" id="3.40.190.10">
    <property type="entry name" value="Periplasmic binding protein-like II"/>
    <property type="match status" value="1"/>
</dbReference>
<keyword evidence="2" id="KW-1003">Cell membrane</keyword>
<dbReference type="GO" id="GO:0005886">
    <property type="term" value="C:plasma membrane"/>
    <property type="evidence" value="ECO:0007669"/>
    <property type="project" value="UniProtKB-SubCell"/>
</dbReference>
<feature type="chain" id="PRO_5032544136" description="Ionotropic receptor" evidence="9">
    <location>
        <begin position="21"/>
        <end position="708"/>
    </location>
</feature>
<comment type="caution">
    <text evidence="10">The sequence shown here is derived from an EMBL/GenBank/DDBJ whole genome shotgun (WGS) entry which is preliminary data.</text>
</comment>
<evidence type="ECO:0000256" key="6">
    <source>
        <dbReference type="ARBA" id="ARBA00023170"/>
    </source>
</evidence>
<dbReference type="PANTHER" id="PTHR42643">
    <property type="entry name" value="IONOTROPIC RECEPTOR 20A-RELATED"/>
    <property type="match status" value="1"/>
</dbReference>
<gene>
    <name evidence="10" type="ORF">E2986_05336</name>
</gene>
<evidence type="ECO:0000256" key="9">
    <source>
        <dbReference type="SAM" id="SignalP"/>
    </source>
</evidence>
<evidence type="ECO:0000256" key="7">
    <source>
        <dbReference type="ARBA" id="ARBA00023180"/>
    </source>
</evidence>
<feature type="transmembrane region" description="Helical" evidence="8">
    <location>
        <begin position="355"/>
        <end position="373"/>
    </location>
</feature>
<proteinExistence type="predicted"/>